<gene>
    <name evidence="4" type="ORF">EJ06DRAFT_44487</name>
</gene>
<dbReference type="EMBL" id="ML996696">
    <property type="protein sequence ID" value="KAF2400054.1"/>
    <property type="molecule type" value="Genomic_DNA"/>
</dbReference>
<name>A0A6G1HVU2_9PEZI</name>
<feature type="region of interest" description="Disordered" evidence="2">
    <location>
        <begin position="72"/>
        <end position="102"/>
    </location>
</feature>
<evidence type="ECO:0000256" key="2">
    <source>
        <dbReference type="SAM" id="MobiDB-lite"/>
    </source>
</evidence>
<keyword evidence="1" id="KW-0560">Oxidoreductase</keyword>
<dbReference type="Gene3D" id="2.30.110.10">
    <property type="entry name" value="Electron Transport, Fmn-binding Protein, Chain A"/>
    <property type="match status" value="1"/>
</dbReference>
<dbReference type="SUPFAM" id="SSF50475">
    <property type="entry name" value="FMN-binding split barrel"/>
    <property type="match status" value="1"/>
</dbReference>
<dbReference type="GO" id="GO:0010181">
    <property type="term" value="F:FMN binding"/>
    <property type="evidence" value="ECO:0007669"/>
    <property type="project" value="InterPro"/>
</dbReference>
<dbReference type="SMART" id="SM00903">
    <property type="entry name" value="Flavin_Reduct"/>
    <property type="match status" value="1"/>
</dbReference>
<dbReference type="InterPro" id="IPR002563">
    <property type="entry name" value="Flavin_Rdtase-like_dom"/>
</dbReference>
<reference evidence="4" key="1">
    <citation type="journal article" date="2020" name="Stud. Mycol.">
        <title>101 Dothideomycetes genomes: a test case for predicting lifestyles and emergence of pathogens.</title>
        <authorList>
            <person name="Haridas S."/>
            <person name="Albert R."/>
            <person name="Binder M."/>
            <person name="Bloem J."/>
            <person name="Labutti K."/>
            <person name="Salamov A."/>
            <person name="Andreopoulos B."/>
            <person name="Baker S."/>
            <person name="Barry K."/>
            <person name="Bills G."/>
            <person name="Bluhm B."/>
            <person name="Cannon C."/>
            <person name="Castanera R."/>
            <person name="Culley D."/>
            <person name="Daum C."/>
            <person name="Ezra D."/>
            <person name="Gonzalez J."/>
            <person name="Henrissat B."/>
            <person name="Kuo A."/>
            <person name="Liang C."/>
            <person name="Lipzen A."/>
            <person name="Lutzoni F."/>
            <person name="Magnuson J."/>
            <person name="Mondo S."/>
            <person name="Nolan M."/>
            <person name="Ohm R."/>
            <person name="Pangilinan J."/>
            <person name="Park H.-J."/>
            <person name="Ramirez L."/>
            <person name="Alfaro M."/>
            <person name="Sun H."/>
            <person name="Tritt A."/>
            <person name="Yoshinaga Y."/>
            <person name="Zwiers L.-H."/>
            <person name="Turgeon B."/>
            <person name="Goodwin S."/>
            <person name="Spatafora J."/>
            <person name="Crous P."/>
            <person name="Grigoriev I."/>
        </authorList>
    </citation>
    <scope>NUCLEOTIDE SEQUENCE</scope>
    <source>
        <strain evidence="4">CBS 262.69</strain>
    </source>
</reference>
<accession>A0A6G1HVU2</accession>
<dbReference type="OrthoDB" id="2015405at2759"/>
<dbReference type="Pfam" id="PF01613">
    <property type="entry name" value="Flavin_Reduct"/>
    <property type="match status" value="1"/>
</dbReference>
<feature type="compositionally biased region" description="Basic and acidic residues" evidence="2">
    <location>
        <begin position="89"/>
        <end position="102"/>
    </location>
</feature>
<dbReference type="PANTHER" id="PTHR30466">
    <property type="entry name" value="FLAVIN REDUCTASE"/>
    <property type="match status" value="1"/>
</dbReference>
<dbReference type="InterPro" id="IPR012349">
    <property type="entry name" value="Split_barrel_FMN-bd"/>
</dbReference>
<organism evidence="4 5">
    <name type="scientific">Trichodelitschia bisporula</name>
    <dbReference type="NCBI Taxonomy" id="703511"/>
    <lineage>
        <taxon>Eukaryota</taxon>
        <taxon>Fungi</taxon>
        <taxon>Dikarya</taxon>
        <taxon>Ascomycota</taxon>
        <taxon>Pezizomycotina</taxon>
        <taxon>Dothideomycetes</taxon>
        <taxon>Dothideomycetes incertae sedis</taxon>
        <taxon>Phaeotrichales</taxon>
        <taxon>Phaeotrichaceae</taxon>
        <taxon>Trichodelitschia</taxon>
    </lineage>
</organism>
<dbReference type="InterPro" id="IPR050268">
    <property type="entry name" value="NADH-dep_flavin_reductase"/>
</dbReference>
<evidence type="ECO:0000256" key="1">
    <source>
        <dbReference type="ARBA" id="ARBA00023002"/>
    </source>
</evidence>
<proteinExistence type="predicted"/>
<dbReference type="Proteomes" id="UP000799640">
    <property type="component" value="Unassembled WGS sequence"/>
</dbReference>
<evidence type="ECO:0000313" key="5">
    <source>
        <dbReference type="Proteomes" id="UP000799640"/>
    </source>
</evidence>
<evidence type="ECO:0000313" key="4">
    <source>
        <dbReference type="EMBL" id="KAF2400054.1"/>
    </source>
</evidence>
<protein>
    <recommendedName>
        <fullName evidence="3">Flavin reductase like domain-containing protein</fullName>
    </recommendedName>
</protein>
<dbReference type="PANTHER" id="PTHR30466:SF1">
    <property type="entry name" value="FMN REDUCTASE (NADH) RUTF"/>
    <property type="match status" value="1"/>
</dbReference>
<evidence type="ECO:0000259" key="3">
    <source>
        <dbReference type="SMART" id="SM00903"/>
    </source>
</evidence>
<dbReference type="GO" id="GO:0042602">
    <property type="term" value="F:riboflavin reductase (NADPH) activity"/>
    <property type="evidence" value="ECO:0007669"/>
    <property type="project" value="TreeGrafter"/>
</dbReference>
<keyword evidence="5" id="KW-1185">Reference proteome</keyword>
<sequence length="302" mass="33091">MAAAEAFSVFRSWNRALCRSPMPFWSAPHNLLGPRCSKRLLRYNAPLPSQAVMRQHIRSSSHFAERRTSPWTGAGAWAAGNKGQRRRNHTDASESPRLGREAETNLNRLRSLMRCMPHPVVLITTCAETATPSEAERKERIPHHERAYGAIVSSFTTVTLGPPPVVSFNLRVPSRTLNGISHNQLFTVHLLKATGHGAGIADLFVKHGHPKAFELLPESEHSLDLPSVAGDASDGTAFYPLIAGKGIMGSIVCRLLPSKCVTVDDHIIMVAEVLEVSSPGSHHRGLLYSDGRYKTHGDPLEP</sequence>
<feature type="domain" description="Flavin reductase like" evidence="3">
    <location>
        <begin position="113"/>
        <end position="295"/>
    </location>
</feature>
<dbReference type="AlphaFoldDB" id="A0A6G1HVU2"/>